<keyword evidence="6" id="KW-0472">Membrane</keyword>
<proteinExistence type="inferred from homology"/>
<keyword evidence="5" id="KW-0777">Teichoic acid biosynthesis</keyword>
<evidence type="ECO:0000313" key="7">
    <source>
        <dbReference type="EMBL" id="MBS4195720.1"/>
    </source>
</evidence>
<evidence type="ECO:0000256" key="6">
    <source>
        <dbReference type="ARBA" id="ARBA00023136"/>
    </source>
</evidence>
<dbReference type="GO" id="GO:0019350">
    <property type="term" value="P:teichoic acid biosynthetic process"/>
    <property type="evidence" value="ECO:0007669"/>
    <property type="project" value="UniProtKB-KW"/>
</dbReference>
<comment type="similarity">
    <text evidence="2">Belongs to the CDP-glycerol glycerophosphotransferase family.</text>
</comment>
<dbReference type="InterPro" id="IPR043149">
    <property type="entry name" value="TagF_N"/>
</dbReference>
<evidence type="ECO:0000256" key="2">
    <source>
        <dbReference type="ARBA" id="ARBA00010488"/>
    </source>
</evidence>
<dbReference type="InterPro" id="IPR043148">
    <property type="entry name" value="TagF_C"/>
</dbReference>
<evidence type="ECO:0000256" key="3">
    <source>
        <dbReference type="ARBA" id="ARBA00022475"/>
    </source>
</evidence>
<reference evidence="7 8" key="1">
    <citation type="submission" date="2021-05" db="EMBL/GenBank/DDBJ databases">
        <title>Novel Bacillus species.</title>
        <authorList>
            <person name="Liu G."/>
        </authorList>
    </citation>
    <scope>NUCLEOTIDE SEQUENCE [LARGE SCALE GENOMIC DNA]</scope>
    <source>
        <strain evidence="8">FJAT-49780</strain>
    </source>
</reference>
<dbReference type="AlphaFoldDB" id="A0A942TDA6"/>
<evidence type="ECO:0000256" key="4">
    <source>
        <dbReference type="ARBA" id="ARBA00022679"/>
    </source>
</evidence>
<dbReference type="InterPro" id="IPR007554">
    <property type="entry name" value="Glycerophosphate_synth"/>
</dbReference>
<dbReference type="GO" id="GO:0047355">
    <property type="term" value="F:CDP-glycerol glycerophosphotransferase activity"/>
    <property type="evidence" value="ECO:0007669"/>
    <property type="project" value="InterPro"/>
</dbReference>
<name>A0A942TDA6_9BACI</name>
<dbReference type="InterPro" id="IPR051612">
    <property type="entry name" value="Teichoic_Acid_Biosynth"/>
</dbReference>
<keyword evidence="8" id="KW-1185">Reference proteome</keyword>
<dbReference type="Pfam" id="PF04464">
    <property type="entry name" value="Glyphos_transf"/>
    <property type="match status" value="1"/>
</dbReference>
<dbReference type="Gene3D" id="3.40.50.12580">
    <property type="match status" value="1"/>
</dbReference>
<dbReference type="Proteomes" id="UP000681414">
    <property type="component" value="Unassembled WGS sequence"/>
</dbReference>
<organism evidence="7 8">
    <name type="scientific">Lederbergia citri</name>
    <dbReference type="NCBI Taxonomy" id="2833580"/>
    <lineage>
        <taxon>Bacteria</taxon>
        <taxon>Bacillati</taxon>
        <taxon>Bacillota</taxon>
        <taxon>Bacilli</taxon>
        <taxon>Bacillales</taxon>
        <taxon>Bacillaceae</taxon>
        <taxon>Lederbergia</taxon>
    </lineage>
</organism>
<evidence type="ECO:0000256" key="5">
    <source>
        <dbReference type="ARBA" id="ARBA00022944"/>
    </source>
</evidence>
<protein>
    <submittedName>
        <fullName evidence="7">CDP-glycerol glycerophosphotransferase family protein</fullName>
    </submittedName>
</protein>
<keyword evidence="3" id="KW-1003">Cell membrane</keyword>
<keyword evidence="4" id="KW-0808">Transferase</keyword>
<dbReference type="EMBL" id="JAGYPG010000002">
    <property type="protein sequence ID" value="MBS4195720.1"/>
    <property type="molecule type" value="Genomic_DNA"/>
</dbReference>
<sequence>MILLDALLSIKNKPFSFKRHSLVRTIYKKTLNWFRMPPLNNKIVVFESFLGKQYSDNPRAIFEYLQNQNYPYKLYWSIDKKYRQHFEDKNLICIPRFSMKWFFIMARAHFWVTNSRFPLWIPKLKHTTYLQTWHGTPLKRLAADMLEVHMPGTTAEKYKKNFIKEAKKWDYLISPNPYSTDIFRRAFQFDKEILETGYPRNDFICTHNNEKKIKKLAANFGIPLQKKVILYAPTWRDDQYNTKGKFRFDLNLDLDLLRKELGEDYVILFRLHYLVSEYLDLKPYQGFAYDFTNHEDIRELYLMADILVTDYSSVLFDYGNLRRPMIFYVYDIDQYRDHLRGFYFNFEHESPGPLVRTTIELIKTVKKIDAAGFQLPPTFDSFYEKFCSLEKGDSTRKVVERIFLH</sequence>
<evidence type="ECO:0000313" key="8">
    <source>
        <dbReference type="Proteomes" id="UP000681414"/>
    </source>
</evidence>
<accession>A0A942TDA6</accession>
<comment type="caution">
    <text evidence="7">The sequence shown here is derived from an EMBL/GenBank/DDBJ whole genome shotgun (WGS) entry which is preliminary data.</text>
</comment>
<dbReference type="GO" id="GO:0005886">
    <property type="term" value="C:plasma membrane"/>
    <property type="evidence" value="ECO:0007669"/>
    <property type="project" value="UniProtKB-SubCell"/>
</dbReference>
<dbReference type="PANTHER" id="PTHR37316">
    <property type="entry name" value="TEICHOIC ACID GLYCEROL-PHOSPHATE PRIMASE"/>
    <property type="match status" value="1"/>
</dbReference>
<gene>
    <name evidence="7" type="ORF">KHA97_11685</name>
</gene>
<dbReference type="SUPFAM" id="SSF53756">
    <property type="entry name" value="UDP-Glycosyltransferase/glycogen phosphorylase"/>
    <property type="match status" value="1"/>
</dbReference>
<evidence type="ECO:0000256" key="1">
    <source>
        <dbReference type="ARBA" id="ARBA00004202"/>
    </source>
</evidence>
<dbReference type="PANTHER" id="PTHR37316:SF3">
    <property type="entry name" value="TEICHOIC ACID GLYCEROL-PHOSPHATE TRANSFERASE"/>
    <property type="match status" value="1"/>
</dbReference>
<dbReference type="Gene3D" id="3.40.50.11820">
    <property type="match status" value="1"/>
</dbReference>
<comment type="subcellular location">
    <subcellularLocation>
        <location evidence="1">Cell membrane</location>
        <topology evidence="1">Peripheral membrane protein</topology>
    </subcellularLocation>
</comment>